<organism evidence="1 2">
    <name type="scientific">Tuber borchii</name>
    <name type="common">White truffle</name>
    <dbReference type="NCBI Taxonomy" id="42251"/>
    <lineage>
        <taxon>Eukaryota</taxon>
        <taxon>Fungi</taxon>
        <taxon>Dikarya</taxon>
        <taxon>Ascomycota</taxon>
        <taxon>Pezizomycotina</taxon>
        <taxon>Pezizomycetes</taxon>
        <taxon>Pezizales</taxon>
        <taxon>Tuberaceae</taxon>
        <taxon>Tuber</taxon>
    </lineage>
</organism>
<comment type="caution">
    <text evidence="1">The sequence shown here is derived from an EMBL/GenBank/DDBJ whole genome shotgun (WGS) entry which is preliminary data.</text>
</comment>
<sequence>MEVEMGVIGNSIDKDMMMRKEVDWVKIEAELKIWGGNNVMEKKGRWNREELDRVVELLEDGLGERMEECRDRRKWKGGRKKWWNEELEEERKRVRGLEKDWERRGGEEKRKIMKEGRKEYRRMIEKRKGDYWQGFLEELSLLKSFKFVKTDRDFITDVQSIRDEEGILVDKDEEKGRAIIRGLGKREEIEQGREGFYERVELEDELLKDWIWKQNDKKAVGVNGIGGKVVKIMWNTD</sequence>
<evidence type="ECO:0000313" key="1">
    <source>
        <dbReference type="EMBL" id="PUU74723.1"/>
    </source>
</evidence>
<proteinExistence type="predicted"/>
<gene>
    <name evidence="1" type="ORF">B9Z19DRAFT_1132705</name>
</gene>
<evidence type="ECO:0000313" key="2">
    <source>
        <dbReference type="Proteomes" id="UP000244722"/>
    </source>
</evidence>
<dbReference type="STRING" id="42251.A0A2T6ZGV1"/>
<protein>
    <submittedName>
        <fullName evidence="1">Uncharacterized protein</fullName>
    </submittedName>
</protein>
<accession>A0A2T6ZGV1</accession>
<reference evidence="1 2" key="1">
    <citation type="submission" date="2017-04" db="EMBL/GenBank/DDBJ databases">
        <title>Draft genome sequence of Tuber borchii Vittad., a whitish edible truffle.</title>
        <authorList>
            <consortium name="DOE Joint Genome Institute"/>
            <person name="Murat C."/>
            <person name="Kuo A."/>
            <person name="Barry K.W."/>
            <person name="Clum A."/>
            <person name="Dockter R.B."/>
            <person name="Fauchery L."/>
            <person name="Iotti M."/>
            <person name="Kohler A."/>
            <person name="Labutti K."/>
            <person name="Lindquist E.A."/>
            <person name="Lipzen A."/>
            <person name="Ohm R.A."/>
            <person name="Wang M."/>
            <person name="Grigoriev I.V."/>
            <person name="Zambonelli A."/>
            <person name="Martin F.M."/>
        </authorList>
    </citation>
    <scope>NUCLEOTIDE SEQUENCE [LARGE SCALE GENOMIC DNA]</scope>
    <source>
        <strain evidence="1 2">Tbo3840</strain>
    </source>
</reference>
<keyword evidence="2" id="KW-1185">Reference proteome</keyword>
<dbReference type="Proteomes" id="UP000244722">
    <property type="component" value="Unassembled WGS sequence"/>
</dbReference>
<dbReference type="AlphaFoldDB" id="A0A2T6ZGV1"/>
<name>A0A2T6ZGV1_TUBBO</name>
<dbReference type="EMBL" id="NESQ01000277">
    <property type="protein sequence ID" value="PUU74723.1"/>
    <property type="molecule type" value="Genomic_DNA"/>
</dbReference>